<dbReference type="AlphaFoldDB" id="A0A4S8P2L2"/>
<dbReference type="Proteomes" id="UP000305792">
    <property type="component" value="Unassembled WGS sequence"/>
</dbReference>
<dbReference type="RefSeq" id="WP_136532134.1">
    <property type="nucleotide sequence ID" value="NZ_STGX01000022.1"/>
</dbReference>
<dbReference type="GO" id="GO:0046872">
    <property type="term" value="F:metal ion binding"/>
    <property type="evidence" value="ECO:0007669"/>
    <property type="project" value="UniProtKB-KW"/>
</dbReference>
<evidence type="ECO:0000313" key="10">
    <source>
        <dbReference type="Proteomes" id="UP000305792"/>
    </source>
</evidence>
<evidence type="ECO:0000256" key="2">
    <source>
        <dbReference type="ARBA" id="ARBA00001936"/>
    </source>
</evidence>
<protein>
    <submittedName>
        <fullName evidence="9">Protein-glutamate O-methyltransferase family protein</fullName>
    </submittedName>
</protein>
<feature type="non-terminal residue" evidence="9">
    <location>
        <position position="240"/>
    </location>
</feature>
<comment type="catalytic activity">
    <reaction evidence="1">
        <text>beta-D-fructose 1-phosphate + H2O = D-fructose + phosphate</text>
        <dbReference type="Rhea" id="RHEA:35603"/>
        <dbReference type="ChEBI" id="CHEBI:15377"/>
        <dbReference type="ChEBI" id="CHEBI:37721"/>
        <dbReference type="ChEBI" id="CHEBI:43474"/>
        <dbReference type="ChEBI" id="CHEBI:138881"/>
    </reaction>
</comment>
<dbReference type="SUPFAM" id="SSF111321">
    <property type="entry name" value="AF1104-like"/>
    <property type="match status" value="1"/>
</dbReference>
<name>A0A4S8P2L2_9ACTN</name>
<evidence type="ECO:0000259" key="8">
    <source>
        <dbReference type="Pfam" id="PF01937"/>
    </source>
</evidence>
<evidence type="ECO:0000256" key="5">
    <source>
        <dbReference type="ARBA" id="ARBA00022801"/>
    </source>
</evidence>
<feature type="non-terminal residue" evidence="9">
    <location>
        <position position="1"/>
    </location>
</feature>
<comment type="cofactor">
    <cofactor evidence="2">
        <name>Mn(2+)</name>
        <dbReference type="ChEBI" id="CHEBI:29035"/>
    </cofactor>
</comment>
<dbReference type="InterPro" id="IPR002791">
    <property type="entry name" value="ARMT1-like_metal-bd"/>
</dbReference>
<dbReference type="InterPro" id="IPR036075">
    <property type="entry name" value="ARMT-1-like_metal-bd_sf"/>
</dbReference>
<proteinExistence type="inferred from homology"/>
<evidence type="ECO:0000256" key="6">
    <source>
        <dbReference type="ARBA" id="ARBA00023211"/>
    </source>
</evidence>
<dbReference type="InterPro" id="IPR039763">
    <property type="entry name" value="ARMT1"/>
</dbReference>
<feature type="domain" description="Damage-control phosphatase ARMT1-like metal-binding" evidence="8">
    <location>
        <begin position="9"/>
        <end position="216"/>
    </location>
</feature>
<dbReference type="Gene3D" id="3.40.50.10880">
    <property type="entry name" value="Uncharacterised protein PF01937, DUF89, domain 3"/>
    <property type="match status" value="1"/>
</dbReference>
<evidence type="ECO:0000256" key="3">
    <source>
        <dbReference type="ARBA" id="ARBA00009519"/>
    </source>
</evidence>
<dbReference type="GO" id="GO:0032259">
    <property type="term" value="P:methylation"/>
    <property type="evidence" value="ECO:0007669"/>
    <property type="project" value="UniProtKB-KW"/>
</dbReference>
<keyword evidence="9" id="KW-0489">Methyltransferase</keyword>
<accession>A0A4S8P2L2</accession>
<dbReference type="GO" id="GO:0016791">
    <property type="term" value="F:phosphatase activity"/>
    <property type="evidence" value="ECO:0007669"/>
    <property type="project" value="TreeGrafter"/>
</dbReference>
<gene>
    <name evidence="9" type="ORF">E9998_23110</name>
</gene>
<dbReference type="GO" id="GO:0008168">
    <property type="term" value="F:methyltransferase activity"/>
    <property type="evidence" value="ECO:0007669"/>
    <property type="project" value="UniProtKB-KW"/>
</dbReference>
<dbReference type="OrthoDB" id="146189at2"/>
<comment type="catalytic activity">
    <reaction evidence="7">
        <text>beta-D-fructose 6-phosphate = dihydroxyacetone + D-glyceraldehyde 3-phosphate</text>
        <dbReference type="Rhea" id="RHEA:28002"/>
        <dbReference type="ChEBI" id="CHEBI:16016"/>
        <dbReference type="ChEBI" id="CHEBI:57634"/>
        <dbReference type="ChEBI" id="CHEBI:59776"/>
    </reaction>
</comment>
<evidence type="ECO:0000256" key="7">
    <source>
        <dbReference type="ARBA" id="ARBA00048809"/>
    </source>
</evidence>
<keyword evidence="10" id="KW-1185">Reference proteome</keyword>
<dbReference type="GO" id="GO:0006974">
    <property type="term" value="P:DNA damage response"/>
    <property type="evidence" value="ECO:0007669"/>
    <property type="project" value="TreeGrafter"/>
</dbReference>
<dbReference type="EMBL" id="STGX01000022">
    <property type="protein sequence ID" value="THV23525.1"/>
    <property type="molecule type" value="Genomic_DNA"/>
</dbReference>
<comment type="similarity">
    <text evidence="3">Belongs to the damage-control phosphatase family. Sugar phosphate phosphatase III subfamily.</text>
</comment>
<sequence length="240" mass="25694">AALTGDRRDALLKASLWGNQADLGFRTNNRTATTASGAIVADDGAALWSLIDAPRDAPVIVVADNAGRELTADLALVDLLLETGPVELHLKPHPYFVSDAPCDDVLASLDTLAADRHAETRDLAARLRAALGDDRLRLRVHEVYALPTRYLDLPPALADDFAAARVVILKGDLNYRRLVGDREWDPTTPFAEAAGDLGWPVAALRTAKSDLAVGLDPARLAALDAEAPDWRTAGTHAMIQ</sequence>
<dbReference type="Pfam" id="PF01937">
    <property type="entry name" value="ARMT1-like_dom"/>
    <property type="match status" value="1"/>
</dbReference>
<dbReference type="PANTHER" id="PTHR12260">
    <property type="entry name" value="DAMAGE-CONTROL PHOSPHATASE ARMT1"/>
    <property type="match status" value="1"/>
</dbReference>
<comment type="caution">
    <text evidence="9">The sequence shown here is derived from an EMBL/GenBank/DDBJ whole genome shotgun (WGS) entry which is preliminary data.</text>
</comment>
<reference evidence="9 10" key="1">
    <citation type="journal article" date="2018" name="Int. J. Syst. Evol. Microbiol.">
        <title>Glycomyces paridis sp. nov., isolated from the medicinal plant Paris polyphylla.</title>
        <authorList>
            <person name="Fang X.M."/>
            <person name="Bai J.L."/>
            <person name="Su J."/>
            <person name="Zhao L.L."/>
            <person name="Liu H.Y."/>
            <person name="Ma B.P."/>
            <person name="Zhang Y.Q."/>
            <person name="Yu L.Y."/>
        </authorList>
    </citation>
    <scope>NUCLEOTIDE SEQUENCE [LARGE SCALE GENOMIC DNA]</scope>
    <source>
        <strain evidence="9 10">CPCC 204357</strain>
    </source>
</reference>
<keyword evidence="4" id="KW-0479">Metal-binding</keyword>
<evidence type="ECO:0000256" key="1">
    <source>
        <dbReference type="ARBA" id="ARBA00001326"/>
    </source>
</evidence>
<evidence type="ECO:0000313" key="9">
    <source>
        <dbReference type="EMBL" id="THV23525.1"/>
    </source>
</evidence>
<keyword evidence="6" id="KW-0464">Manganese</keyword>
<keyword evidence="9" id="KW-0808">Transferase</keyword>
<keyword evidence="5" id="KW-0378">Hydrolase</keyword>
<dbReference type="PANTHER" id="PTHR12260:SF6">
    <property type="entry name" value="DAMAGE-CONTROL PHOSPHATASE ARMT1"/>
    <property type="match status" value="1"/>
</dbReference>
<organism evidence="9 10">
    <name type="scientific">Glycomyces paridis</name>
    <dbReference type="NCBI Taxonomy" id="2126555"/>
    <lineage>
        <taxon>Bacteria</taxon>
        <taxon>Bacillati</taxon>
        <taxon>Actinomycetota</taxon>
        <taxon>Actinomycetes</taxon>
        <taxon>Glycomycetales</taxon>
        <taxon>Glycomycetaceae</taxon>
        <taxon>Glycomyces</taxon>
    </lineage>
</organism>
<evidence type="ECO:0000256" key="4">
    <source>
        <dbReference type="ARBA" id="ARBA00022723"/>
    </source>
</evidence>